<protein>
    <submittedName>
        <fullName evidence="2">Uncharacterized protein</fullName>
    </submittedName>
</protein>
<proteinExistence type="predicted"/>
<feature type="region of interest" description="Disordered" evidence="1">
    <location>
        <begin position="1"/>
        <end position="95"/>
    </location>
</feature>
<dbReference type="EMBL" id="BAABHB010000006">
    <property type="protein sequence ID" value="GAA4409887.1"/>
    <property type="molecule type" value="Genomic_DNA"/>
</dbReference>
<sequence>MGKSLVTREAMKNQPYFAPEKNDGGGIIDKGEKKEHRNRDTEQRTATNSKSTDSDKLDLPDDADKIHKGTGNRKANGNTIIGETPGQGKQQSNSV</sequence>
<feature type="compositionally biased region" description="Basic and acidic residues" evidence="1">
    <location>
        <begin position="52"/>
        <end position="67"/>
    </location>
</feature>
<feature type="compositionally biased region" description="Basic and acidic residues" evidence="1">
    <location>
        <begin position="29"/>
        <end position="43"/>
    </location>
</feature>
<organism evidence="2 3">
    <name type="scientific">Nibrella viscosa</name>
    <dbReference type="NCBI Taxonomy" id="1084524"/>
    <lineage>
        <taxon>Bacteria</taxon>
        <taxon>Pseudomonadati</taxon>
        <taxon>Bacteroidota</taxon>
        <taxon>Cytophagia</taxon>
        <taxon>Cytophagales</taxon>
        <taxon>Spirosomataceae</taxon>
        <taxon>Nibrella</taxon>
    </lineage>
</organism>
<dbReference type="Proteomes" id="UP001500936">
    <property type="component" value="Unassembled WGS sequence"/>
</dbReference>
<comment type="caution">
    <text evidence="2">The sequence shown here is derived from an EMBL/GenBank/DDBJ whole genome shotgun (WGS) entry which is preliminary data.</text>
</comment>
<evidence type="ECO:0000313" key="2">
    <source>
        <dbReference type="EMBL" id="GAA4409887.1"/>
    </source>
</evidence>
<evidence type="ECO:0000313" key="3">
    <source>
        <dbReference type="Proteomes" id="UP001500936"/>
    </source>
</evidence>
<feature type="compositionally biased region" description="Polar residues" evidence="1">
    <location>
        <begin position="73"/>
        <end position="95"/>
    </location>
</feature>
<accession>A0ABP8KM57</accession>
<gene>
    <name evidence="2" type="ORF">GCM10023187_33810</name>
</gene>
<evidence type="ECO:0000256" key="1">
    <source>
        <dbReference type="SAM" id="MobiDB-lite"/>
    </source>
</evidence>
<reference evidence="3" key="1">
    <citation type="journal article" date="2019" name="Int. J. Syst. Evol. Microbiol.">
        <title>The Global Catalogue of Microorganisms (GCM) 10K type strain sequencing project: providing services to taxonomists for standard genome sequencing and annotation.</title>
        <authorList>
            <consortium name="The Broad Institute Genomics Platform"/>
            <consortium name="The Broad Institute Genome Sequencing Center for Infectious Disease"/>
            <person name="Wu L."/>
            <person name="Ma J."/>
        </authorList>
    </citation>
    <scope>NUCLEOTIDE SEQUENCE [LARGE SCALE GENOMIC DNA]</scope>
    <source>
        <strain evidence="3">JCM 17925</strain>
    </source>
</reference>
<name>A0ABP8KM57_9BACT</name>
<keyword evidence="3" id="KW-1185">Reference proteome</keyword>